<name>A0A493TKW2_ANAPP</name>
<proteinExistence type="inferred from homology"/>
<dbReference type="InterPro" id="IPR012674">
    <property type="entry name" value="Calycin"/>
</dbReference>
<evidence type="ECO:0000256" key="1">
    <source>
        <dbReference type="ARBA" id="ARBA00008390"/>
    </source>
</evidence>
<dbReference type="GeneTree" id="ENSGT00940000164147"/>
<evidence type="ECO:0000313" key="2">
    <source>
        <dbReference type="Ensembl" id="ENSAPLP00000026494.1"/>
    </source>
</evidence>
<evidence type="ECO:0008006" key="4">
    <source>
        <dbReference type="Google" id="ProtNLM"/>
    </source>
</evidence>
<comment type="similarity">
    <text evidence="1">Belongs to the calycin superfamily. Fatty-acid binding protein (FABP) family.</text>
</comment>
<accession>A0A493TKW2</accession>
<dbReference type="GO" id="GO:0008289">
    <property type="term" value="F:lipid binding"/>
    <property type="evidence" value="ECO:0007669"/>
    <property type="project" value="InterPro"/>
</dbReference>
<dbReference type="AlphaFoldDB" id="A0A493TKW2"/>
<dbReference type="STRING" id="8840.ENSAPLP00000026494"/>
<reference evidence="2" key="3">
    <citation type="submission" date="2025-09" db="UniProtKB">
        <authorList>
            <consortium name="Ensembl"/>
        </authorList>
    </citation>
    <scope>IDENTIFICATION</scope>
</reference>
<dbReference type="Proteomes" id="UP000016666">
    <property type="component" value="Chromosome 24"/>
</dbReference>
<dbReference type="Gene3D" id="2.40.128.20">
    <property type="match status" value="1"/>
</dbReference>
<dbReference type="SUPFAM" id="SSF50814">
    <property type="entry name" value="Lipocalins"/>
    <property type="match status" value="1"/>
</dbReference>
<reference evidence="2" key="2">
    <citation type="submission" date="2025-08" db="UniProtKB">
        <authorList>
            <consortium name="Ensembl"/>
        </authorList>
    </citation>
    <scope>IDENTIFICATION</scope>
</reference>
<dbReference type="InterPro" id="IPR031259">
    <property type="entry name" value="ILBP"/>
</dbReference>
<evidence type="ECO:0000313" key="3">
    <source>
        <dbReference type="Proteomes" id="UP000016666"/>
    </source>
</evidence>
<keyword evidence="3" id="KW-1185">Reference proteome</keyword>
<organism evidence="2 3">
    <name type="scientific">Anas platyrhynchos platyrhynchos</name>
    <name type="common">Northern mallard</name>
    <dbReference type="NCBI Taxonomy" id="8840"/>
    <lineage>
        <taxon>Eukaryota</taxon>
        <taxon>Metazoa</taxon>
        <taxon>Chordata</taxon>
        <taxon>Craniata</taxon>
        <taxon>Vertebrata</taxon>
        <taxon>Euteleostomi</taxon>
        <taxon>Archelosauria</taxon>
        <taxon>Archosauria</taxon>
        <taxon>Dinosauria</taxon>
        <taxon>Saurischia</taxon>
        <taxon>Theropoda</taxon>
        <taxon>Coelurosauria</taxon>
        <taxon>Aves</taxon>
        <taxon>Neognathae</taxon>
        <taxon>Galloanserae</taxon>
        <taxon>Anseriformes</taxon>
        <taxon>Anatidae</taxon>
        <taxon>Anatinae</taxon>
        <taxon>Anas</taxon>
    </lineage>
</organism>
<dbReference type="Ensembl" id="ENSAPLT00000043678.1">
    <property type="protein sequence ID" value="ENSAPLP00000026494.1"/>
    <property type="gene ID" value="ENSAPLG00000005402.2"/>
</dbReference>
<dbReference type="PANTHER" id="PTHR11955">
    <property type="entry name" value="FATTY ACID BINDING PROTEIN"/>
    <property type="match status" value="1"/>
</dbReference>
<dbReference type="Pfam" id="PF14651">
    <property type="entry name" value="Lipocalin_7"/>
    <property type="match status" value="1"/>
</dbReference>
<reference evidence="2 3" key="1">
    <citation type="submission" date="2017-10" db="EMBL/GenBank/DDBJ databases">
        <title>A new Pekin duck reference genome.</title>
        <authorList>
            <person name="Hou Z.-C."/>
            <person name="Zhou Z.-K."/>
            <person name="Zhu F."/>
            <person name="Hou S.-S."/>
        </authorList>
    </citation>
    <scope>NUCLEOTIDE SEQUENCE [LARGE SCALE GENOMIC DNA]</scope>
</reference>
<sequence length="184" mass="20753">MSCCEEPFLKETKHCHTVLITTVSKSAQTRWNGTACPSRSEESKTGFAFYLGHHFLSLVCTFCTLIKKRIGYFILMHYVITEKVTFLPFFTALSEDIIKVARDIKPVVEIQQKGDDFVVTSKTPKQSVTNSFTLGKEADITTMDGKKLKCTVNLVNGKLVCKSDKFSHEQEVKGNEMVEVSVRK</sequence>
<protein>
    <recommendedName>
        <fullName evidence="4">Fatty acid binding protein 10</fullName>
    </recommendedName>
</protein>